<accession>A0AAE4MH08</accession>
<evidence type="ECO:0000313" key="3">
    <source>
        <dbReference type="Proteomes" id="UP001283212"/>
    </source>
</evidence>
<evidence type="ECO:0000313" key="2">
    <source>
        <dbReference type="EMBL" id="MDV0444086.1"/>
    </source>
</evidence>
<evidence type="ECO:0000259" key="1">
    <source>
        <dbReference type="PROSITE" id="PS51379"/>
    </source>
</evidence>
<organism evidence="2 3">
    <name type="scientific">Methanorbis rubei</name>
    <dbReference type="NCBI Taxonomy" id="3028300"/>
    <lineage>
        <taxon>Archaea</taxon>
        <taxon>Methanobacteriati</taxon>
        <taxon>Methanobacteriota</taxon>
        <taxon>Stenosarchaea group</taxon>
        <taxon>Methanomicrobia</taxon>
        <taxon>Methanomicrobiales</taxon>
        <taxon>Methanocorpusculaceae</taxon>
        <taxon>Methanorbis</taxon>
    </lineage>
</organism>
<keyword evidence="3" id="KW-1185">Reference proteome</keyword>
<proteinExistence type="predicted"/>
<dbReference type="Proteomes" id="UP001283212">
    <property type="component" value="Unassembled WGS sequence"/>
</dbReference>
<sequence>MIPNDCCGICAKCKNVNCPERCYGICEECKDIYCPARLDTHGKEPEEERCCTK</sequence>
<dbReference type="EMBL" id="JAWDKB010000006">
    <property type="protein sequence ID" value="MDV0444086.1"/>
    <property type="molecule type" value="Genomic_DNA"/>
</dbReference>
<comment type="caution">
    <text evidence="2">The sequence shown here is derived from an EMBL/GenBank/DDBJ whole genome shotgun (WGS) entry which is preliminary data.</text>
</comment>
<dbReference type="InterPro" id="IPR017896">
    <property type="entry name" value="4Fe4S_Fe-S-bd"/>
</dbReference>
<reference evidence="2 3" key="1">
    <citation type="submission" date="2023-06" db="EMBL/GenBank/DDBJ databases">
        <title>Genome sequence of Methancorpusculaceae sp. Cs1.</title>
        <authorList>
            <person name="Protasov E."/>
            <person name="Platt K."/>
            <person name="Poehlein A."/>
            <person name="Daniel R."/>
            <person name="Brune A."/>
        </authorList>
    </citation>
    <scope>NUCLEOTIDE SEQUENCE [LARGE SCALE GENOMIC DNA]</scope>
    <source>
        <strain evidence="2 3">Cs1</strain>
    </source>
</reference>
<gene>
    <name evidence="2" type="ORF">McpCs1_14820</name>
</gene>
<dbReference type="AlphaFoldDB" id="A0AAE4MH08"/>
<dbReference type="PROSITE" id="PS51379">
    <property type="entry name" value="4FE4S_FER_2"/>
    <property type="match status" value="1"/>
</dbReference>
<feature type="domain" description="4Fe-4S ferredoxin-type" evidence="1">
    <location>
        <begin position="1"/>
        <end position="28"/>
    </location>
</feature>
<protein>
    <recommendedName>
        <fullName evidence="1">4Fe-4S ferredoxin-type domain-containing protein</fullName>
    </recommendedName>
</protein>
<name>A0AAE4MH08_9EURY</name>